<dbReference type="RefSeq" id="WP_106759813.1">
    <property type="nucleotide sequence ID" value="NZ_PXWF02000305.1"/>
</dbReference>
<dbReference type="Proteomes" id="UP000241421">
    <property type="component" value="Unassembled WGS sequence"/>
</dbReference>
<feature type="transmembrane region" description="Helical" evidence="1">
    <location>
        <begin position="95"/>
        <end position="113"/>
    </location>
</feature>
<keyword evidence="1" id="KW-0472">Membrane</keyword>
<proteinExistence type="predicted"/>
<evidence type="ECO:0000313" key="3">
    <source>
        <dbReference type="Proteomes" id="UP000241421"/>
    </source>
</evidence>
<protein>
    <submittedName>
        <fullName evidence="2">Uncharacterized protein</fullName>
    </submittedName>
</protein>
<dbReference type="AlphaFoldDB" id="A0A2U2HEF8"/>
<reference evidence="2 3" key="1">
    <citation type="submission" date="2018-04" db="EMBL/GenBank/DDBJ databases">
        <title>Massilia violaceinigra sp. nov., a novel purple-pigmented bacterium isolated from Tianshan glacier, Xinjiang, China.</title>
        <authorList>
            <person name="Wang H."/>
        </authorList>
    </citation>
    <scope>NUCLEOTIDE SEQUENCE [LARGE SCALE GENOMIC DNA]</scope>
    <source>
        <strain evidence="2 3">B448-2</strain>
    </source>
</reference>
<dbReference type="EMBL" id="PXWF02000305">
    <property type="protein sequence ID" value="PWF41908.1"/>
    <property type="molecule type" value="Genomic_DNA"/>
</dbReference>
<keyword evidence="3" id="KW-1185">Reference proteome</keyword>
<accession>A0A2U2HEF8</accession>
<evidence type="ECO:0000313" key="2">
    <source>
        <dbReference type="EMBL" id="PWF41908.1"/>
    </source>
</evidence>
<keyword evidence="1" id="KW-0812">Transmembrane</keyword>
<evidence type="ECO:0000256" key="1">
    <source>
        <dbReference type="SAM" id="Phobius"/>
    </source>
</evidence>
<feature type="transmembrane region" description="Helical" evidence="1">
    <location>
        <begin position="68"/>
        <end position="89"/>
    </location>
</feature>
<name>A0A2U2HEF8_9BURK</name>
<organism evidence="2 3">
    <name type="scientific">Massilia glaciei</name>
    <dbReference type="NCBI Taxonomy" id="1524097"/>
    <lineage>
        <taxon>Bacteria</taxon>
        <taxon>Pseudomonadati</taxon>
        <taxon>Pseudomonadota</taxon>
        <taxon>Betaproteobacteria</taxon>
        <taxon>Burkholderiales</taxon>
        <taxon>Oxalobacteraceae</taxon>
        <taxon>Telluria group</taxon>
        <taxon>Massilia</taxon>
    </lineage>
</organism>
<keyword evidence="1" id="KW-1133">Transmembrane helix</keyword>
<gene>
    <name evidence="2" type="ORF">C7C56_023655</name>
</gene>
<comment type="caution">
    <text evidence="2">The sequence shown here is derived from an EMBL/GenBank/DDBJ whole genome shotgun (WGS) entry which is preliminary data.</text>
</comment>
<sequence length="124" mass="13827">MQHNLTKPNDKEAALAERKAKLLRQGELYRVGIVHSRAHLRNESRPEAIMHAAFEHATHAVRSRLDGLLAPTGMSVAAIMPYAATIMGFISRRRLIKPAIGLVAVAAGLAWYLQRRRARAAYTY</sequence>
<dbReference type="OrthoDB" id="8777245at2"/>